<dbReference type="EMBL" id="WIXE01026056">
    <property type="protein sequence ID" value="KAK5964236.1"/>
    <property type="molecule type" value="Genomic_DNA"/>
</dbReference>
<evidence type="ECO:0000313" key="1">
    <source>
        <dbReference type="EMBL" id="KAK5964236.1"/>
    </source>
</evidence>
<feature type="non-terminal residue" evidence="1">
    <location>
        <position position="81"/>
    </location>
</feature>
<accession>A0AAN8EMI3</accession>
<keyword evidence="2" id="KW-1185">Reference proteome</keyword>
<dbReference type="Proteomes" id="UP001331761">
    <property type="component" value="Unassembled WGS sequence"/>
</dbReference>
<gene>
    <name evidence="1" type="ORF">GCK32_014188</name>
</gene>
<reference evidence="1 2" key="1">
    <citation type="submission" date="2019-10" db="EMBL/GenBank/DDBJ databases">
        <title>Assembly and Annotation for the nematode Trichostrongylus colubriformis.</title>
        <authorList>
            <person name="Martin J."/>
        </authorList>
    </citation>
    <scope>NUCLEOTIDE SEQUENCE [LARGE SCALE GENOMIC DNA]</scope>
    <source>
        <strain evidence="1">G859</strain>
        <tissue evidence="1">Whole worm</tissue>
    </source>
</reference>
<protein>
    <submittedName>
        <fullName evidence="1">Uncharacterized protein</fullName>
    </submittedName>
</protein>
<dbReference type="AlphaFoldDB" id="A0AAN8EMI3"/>
<sequence>MPRFRLTQMTTDFSESASEVSLGGVNMKVPSEMRCECGFPMKLTLQKKLLYYRCRYRACTTQRSLRKVLKLEPPKRGTVDE</sequence>
<evidence type="ECO:0000313" key="2">
    <source>
        <dbReference type="Proteomes" id="UP001331761"/>
    </source>
</evidence>
<name>A0AAN8EMI3_TRICO</name>
<proteinExistence type="predicted"/>
<organism evidence="1 2">
    <name type="scientific">Trichostrongylus colubriformis</name>
    <name type="common">Black scour worm</name>
    <dbReference type="NCBI Taxonomy" id="6319"/>
    <lineage>
        <taxon>Eukaryota</taxon>
        <taxon>Metazoa</taxon>
        <taxon>Ecdysozoa</taxon>
        <taxon>Nematoda</taxon>
        <taxon>Chromadorea</taxon>
        <taxon>Rhabditida</taxon>
        <taxon>Rhabditina</taxon>
        <taxon>Rhabditomorpha</taxon>
        <taxon>Strongyloidea</taxon>
        <taxon>Trichostrongylidae</taxon>
        <taxon>Trichostrongylus</taxon>
    </lineage>
</organism>
<comment type="caution">
    <text evidence="1">The sequence shown here is derived from an EMBL/GenBank/DDBJ whole genome shotgun (WGS) entry which is preliminary data.</text>
</comment>